<keyword evidence="10 11" id="KW-0998">Cell outer membrane</keyword>
<evidence type="ECO:0000256" key="2">
    <source>
        <dbReference type="ARBA" id="ARBA00022448"/>
    </source>
</evidence>
<dbReference type="Pfam" id="PF07715">
    <property type="entry name" value="Plug"/>
    <property type="match status" value="1"/>
</dbReference>
<dbReference type="Gene3D" id="2.40.170.20">
    <property type="entry name" value="TonB-dependent receptor, beta-barrel domain"/>
    <property type="match status" value="1"/>
</dbReference>
<feature type="signal peptide" evidence="13">
    <location>
        <begin position="1"/>
        <end position="24"/>
    </location>
</feature>
<dbReference type="Pfam" id="PF00593">
    <property type="entry name" value="TonB_dep_Rec_b-barrel"/>
    <property type="match status" value="1"/>
</dbReference>
<keyword evidence="5 11" id="KW-0812">Transmembrane</keyword>
<dbReference type="InterPro" id="IPR012910">
    <property type="entry name" value="Plug_dom"/>
</dbReference>
<dbReference type="PANTHER" id="PTHR32552">
    <property type="entry name" value="FERRICHROME IRON RECEPTOR-RELATED"/>
    <property type="match status" value="1"/>
</dbReference>
<keyword evidence="8 12" id="KW-0798">TonB box</keyword>
<evidence type="ECO:0000313" key="16">
    <source>
        <dbReference type="EMBL" id="MFD1189593.1"/>
    </source>
</evidence>
<dbReference type="SUPFAM" id="SSF56935">
    <property type="entry name" value="Porins"/>
    <property type="match status" value="1"/>
</dbReference>
<gene>
    <name evidence="16" type="ORF">ACFQ27_03295</name>
</gene>
<feature type="domain" description="TonB-dependent receptor-like beta-barrel" evidence="14">
    <location>
        <begin position="330"/>
        <end position="721"/>
    </location>
</feature>
<feature type="domain" description="TonB-dependent receptor plug" evidence="15">
    <location>
        <begin position="45"/>
        <end position="153"/>
    </location>
</feature>
<evidence type="ECO:0000256" key="7">
    <source>
        <dbReference type="ARBA" id="ARBA00023065"/>
    </source>
</evidence>
<reference evidence="17" key="1">
    <citation type="journal article" date="2019" name="Int. J. Syst. Evol. Microbiol.">
        <title>The Global Catalogue of Microorganisms (GCM) 10K type strain sequencing project: providing services to taxonomists for standard genome sequencing and annotation.</title>
        <authorList>
            <consortium name="The Broad Institute Genomics Platform"/>
            <consortium name="The Broad Institute Genome Sequencing Center for Infectious Disease"/>
            <person name="Wu L."/>
            <person name="Ma J."/>
        </authorList>
    </citation>
    <scope>NUCLEOTIDE SEQUENCE [LARGE SCALE GENOMIC DNA]</scope>
    <source>
        <strain evidence="17">CCUG 55074</strain>
    </source>
</reference>
<evidence type="ECO:0000256" key="11">
    <source>
        <dbReference type="PROSITE-ProRule" id="PRU01360"/>
    </source>
</evidence>
<feature type="chain" id="PRO_5045968661" evidence="13">
    <location>
        <begin position="25"/>
        <end position="755"/>
    </location>
</feature>
<evidence type="ECO:0000256" key="10">
    <source>
        <dbReference type="ARBA" id="ARBA00023237"/>
    </source>
</evidence>
<dbReference type="InterPro" id="IPR000531">
    <property type="entry name" value="Beta-barrel_TonB"/>
</dbReference>
<evidence type="ECO:0000256" key="9">
    <source>
        <dbReference type="ARBA" id="ARBA00023136"/>
    </source>
</evidence>
<evidence type="ECO:0000256" key="12">
    <source>
        <dbReference type="RuleBase" id="RU003357"/>
    </source>
</evidence>
<keyword evidence="2 11" id="KW-0813">Transport</keyword>
<comment type="subcellular location">
    <subcellularLocation>
        <location evidence="1 11">Cell outer membrane</location>
        <topology evidence="1 11">Multi-pass membrane protein</topology>
    </subcellularLocation>
</comment>
<keyword evidence="3 11" id="KW-1134">Transmembrane beta strand</keyword>
<dbReference type="RefSeq" id="WP_374346325.1">
    <property type="nucleotide sequence ID" value="NZ_JBHTLQ010000005.1"/>
</dbReference>
<evidence type="ECO:0000259" key="15">
    <source>
        <dbReference type="Pfam" id="PF07715"/>
    </source>
</evidence>
<evidence type="ECO:0000256" key="5">
    <source>
        <dbReference type="ARBA" id="ARBA00022692"/>
    </source>
</evidence>
<evidence type="ECO:0000259" key="14">
    <source>
        <dbReference type="Pfam" id="PF00593"/>
    </source>
</evidence>
<keyword evidence="13" id="KW-0732">Signal</keyword>
<comment type="caution">
    <text evidence="16">The sequence shown here is derived from an EMBL/GenBank/DDBJ whole genome shotgun (WGS) entry which is preliminary data.</text>
</comment>
<keyword evidence="17" id="KW-1185">Reference proteome</keyword>
<keyword evidence="7" id="KW-0406">Ion transport</keyword>
<dbReference type="EMBL" id="JBHTLQ010000005">
    <property type="protein sequence ID" value="MFD1189593.1"/>
    <property type="molecule type" value="Genomic_DNA"/>
</dbReference>
<keyword evidence="6" id="KW-0408">Iron</keyword>
<evidence type="ECO:0000313" key="17">
    <source>
        <dbReference type="Proteomes" id="UP001597216"/>
    </source>
</evidence>
<dbReference type="InterPro" id="IPR039426">
    <property type="entry name" value="TonB-dep_rcpt-like"/>
</dbReference>
<dbReference type="Proteomes" id="UP001597216">
    <property type="component" value="Unassembled WGS sequence"/>
</dbReference>
<keyword evidence="4" id="KW-0410">Iron transport</keyword>
<name>A0ABW3SYA8_9CAUL</name>
<dbReference type="PANTHER" id="PTHR32552:SF81">
    <property type="entry name" value="TONB-DEPENDENT OUTER MEMBRANE RECEPTOR"/>
    <property type="match status" value="1"/>
</dbReference>
<keyword evidence="9 11" id="KW-0472">Membrane</keyword>
<proteinExistence type="inferred from homology"/>
<comment type="similarity">
    <text evidence="11 12">Belongs to the TonB-dependent receptor family.</text>
</comment>
<evidence type="ECO:0000256" key="4">
    <source>
        <dbReference type="ARBA" id="ARBA00022496"/>
    </source>
</evidence>
<dbReference type="PROSITE" id="PS52016">
    <property type="entry name" value="TONB_DEPENDENT_REC_3"/>
    <property type="match status" value="1"/>
</dbReference>
<protein>
    <submittedName>
        <fullName evidence="16">TonB-dependent receptor</fullName>
    </submittedName>
</protein>
<evidence type="ECO:0000256" key="13">
    <source>
        <dbReference type="SAM" id="SignalP"/>
    </source>
</evidence>
<evidence type="ECO:0000256" key="8">
    <source>
        <dbReference type="ARBA" id="ARBA00023077"/>
    </source>
</evidence>
<organism evidence="16 17">
    <name type="scientific">Phenylobacterium conjunctum</name>
    <dbReference type="NCBI Taxonomy" id="1298959"/>
    <lineage>
        <taxon>Bacteria</taxon>
        <taxon>Pseudomonadati</taxon>
        <taxon>Pseudomonadota</taxon>
        <taxon>Alphaproteobacteria</taxon>
        <taxon>Caulobacterales</taxon>
        <taxon>Caulobacteraceae</taxon>
        <taxon>Phenylobacterium</taxon>
    </lineage>
</organism>
<accession>A0ABW3SYA8</accession>
<sequence length="755" mass="83003">MKLQHTTSVIALLAGMTLALPAMAAAGDTQLEELIVTAQKREENVQQAPLAITAVTGASLQKDRVLSLEDLAHNMTGISFTANSPQSNEINIRGVVNTRLSSPTADQSVSTFVDDVFVARSGNLNSAFYDVARVEVVRGPQGVLLGKNVAGGAVNIISNSPTSERSGKVTVTLGNYDLRQTQGFLNGAITDSLNARFAFQTINRGGYAKDILHNTEVENLDSLQGRLYLSYRPQGSDLTADLIVDYSKDSNDGVNRVGLKSTTLPASFTPWSTTRALIAAKRGHLDVRESLPIWPLFKGDIAPTPQGARHETYNVIGKVEKDIAEGIRLSSITGYRNNQSFTLYDQTGLGPANGYNVAGPLLFAEPVNFNEEVEQVSQELRLASTNTDSAIDWIVGAYYQKSKVHQYNRYWGESTVLPTLSGESHWNDQGHNRDMAIFAQLGWKMTDTLKLEVGARYTKDKKWGFQQGIIVATGDRLNPADTAPLTPLTTNFATPYGEDWKKLTPQATLRWTPNDTTMAYGTISVGFKGGGFQNSASNAFAARTPYNPETVTNYELGYKTELFDRTVRWNSALFYMKYKDLQVQQTLSSCLCNVISNAPGATIKGLETDLQYAPNDWFKAWASGSYVDATYDTFVFAGVNNSGHMMQRTPKYQSAVGAEVTTDAGLWEDAVSARISYRWQGKMPWAPENTTWEKAYGTLDARLTLTSEDKNWSVSVWGKNITDELYRTNIIAFFQEEMSSFGAPRTVGVEFSAAF</sequence>
<evidence type="ECO:0000256" key="3">
    <source>
        <dbReference type="ARBA" id="ARBA00022452"/>
    </source>
</evidence>
<evidence type="ECO:0000256" key="1">
    <source>
        <dbReference type="ARBA" id="ARBA00004571"/>
    </source>
</evidence>
<keyword evidence="16" id="KW-0675">Receptor</keyword>
<dbReference type="InterPro" id="IPR036942">
    <property type="entry name" value="Beta-barrel_TonB_sf"/>
</dbReference>
<evidence type="ECO:0000256" key="6">
    <source>
        <dbReference type="ARBA" id="ARBA00023004"/>
    </source>
</evidence>